<evidence type="ECO:0000256" key="1">
    <source>
        <dbReference type="SAM" id="MobiDB-lite"/>
    </source>
</evidence>
<proteinExistence type="predicted"/>
<dbReference type="KEGG" id="crq:GCK72_011937"/>
<evidence type="ECO:0000313" key="3">
    <source>
        <dbReference type="Proteomes" id="UP000483820"/>
    </source>
</evidence>
<organism evidence="2 3">
    <name type="scientific">Caenorhabditis remanei</name>
    <name type="common">Caenorhabditis vulgaris</name>
    <dbReference type="NCBI Taxonomy" id="31234"/>
    <lineage>
        <taxon>Eukaryota</taxon>
        <taxon>Metazoa</taxon>
        <taxon>Ecdysozoa</taxon>
        <taxon>Nematoda</taxon>
        <taxon>Chromadorea</taxon>
        <taxon>Rhabditida</taxon>
        <taxon>Rhabditina</taxon>
        <taxon>Rhabditomorpha</taxon>
        <taxon>Rhabditoidea</taxon>
        <taxon>Rhabditidae</taxon>
        <taxon>Peloderinae</taxon>
        <taxon>Caenorhabditis</taxon>
    </lineage>
</organism>
<feature type="compositionally biased region" description="Basic and acidic residues" evidence="1">
    <location>
        <begin position="64"/>
        <end position="89"/>
    </location>
</feature>
<dbReference type="EMBL" id="WUAV01000004">
    <property type="protein sequence ID" value="KAF1755487.1"/>
    <property type="molecule type" value="Genomic_DNA"/>
</dbReference>
<feature type="region of interest" description="Disordered" evidence="1">
    <location>
        <begin position="48"/>
        <end position="89"/>
    </location>
</feature>
<protein>
    <submittedName>
        <fullName evidence="2">Uncharacterized protein</fullName>
    </submittedName>
</protein>
<comment type="caution">
    <text evidence="2">The sequence shown here is derived from an EMBL/GenBank/DDBJ whole genome shotgun (WGS) entry which is preliminary data.</text>
</comment>
<evidence type="ECO:0000313" key="2">
    <source>
        <dbReference type="EMBL" id="KAF1755487.1"/>
    </source>
</evidence>
<accession>A0A6A5GJL2</accession>
<dbReference type="CTD" id="78775315"/>
<name>A0A6A5GJL2_CAERE</name>
<gene>
    <name evidence="2" type="ORF">GCK72_011937</name>
</gene>
<feature type="compositionally biased region" description="Basic and acidic residues" evidence="1">
    <location>
        <begin position="48"/>
        <end position="57"/>
    </location>
</feature>
<dbReference type="RefSeq" id="XP_053583537.1">
    <property type="nucleotide sequence ID" value="XM_053728765.1"/>
</dbReference>
<dbReference type="GeneID" id="78775315"/>
<dbReference type="AlphaFoldDB" id="A0A6A5GJL2"/>
<sequence>MVPLLVAITTSTAIANNPRIANSLPTPDIASTATSTCLTTIDRRFLQNAASEDRQTDDSNEQEEATRSEEDVHTKKETHFTGKQIFCEH</sequence>
<reference evidence="2 3" key="1">
    <citation type="submission" date="2019-12" db="EMBL/GenBank/DDBJ databases">
        <title>Chromosome-level assembly of the Caenorhabditis remanei genome.</title>
        <authorList>
            <person name="Teterina A.A."/>
            <person name="Willis J.H."/>
            <person name="Phillips P.C."/>
        </authorList>
    </citation>
    <scope>NUCLEOTIDE SEQUENCE [LARGE SCALE GENOMIC DNA]</scope>
    <source>
        <strain evidence="2 3">PX506</strain>
        <tissue evidence="2">Whole organism</tissue>
    </source>
</reference>
<dbReference type="Proteomes" id="UP000483820">
    <property type="component" value="Chromosome IV"/>
</dbReference>